<dbReference type="SUPFAM" id="SSF103473">
    <property type="entry name" value="MFS general substrate transporter"/>
    <property type="match status" value="1"/>
</dbReference>
<comment type="subcellular location">
    <subcellularLocation>
        <location evidence="1">Membrane</location>
        <topology evidence="1">Multi-pass membrane protein</topology>
    </subcellularLocation>
</comment>
<dbReference type="GO" id="GO:0016020">
    <property type="term" value="C:membrane"/>
    <property type="evidence" value="ECO:0007669"/>
    <property type="project" value="UniProtKB-SubCell"/>
</dbReference>
<feature type="region of interest" description="Disordered" evidence="6">
    <location>
        <begin position="1"/>
        <end position="21"/>
    </location>
</feature>
<feature type="transmembrane region" description="Helical" evidence="7">
    <location>
        <begin position="212"/>
        <end position="231"/>
    </location>
</feature>
<dbReference type="PANTHER" id="PTHR11654">
    <property type="entry name" value="OLIGOPEPTIDE TRANSPORTER-RELATED"/>
    <property type="match status" value="1"/>
</dbReference>
<evidence type="ECO:0000256" key="6">
    <source>
        <dbReference type="SAM" id="MobiDB-lite"/>
    </source>
</evidence>
<name>A0AAQ3V0A7_PASNO</name>
<keyword evidence="5 7" id="KW-0472">Membrane</keyword>
<feature type="transmembrane region" description="Helical" evidence="7">
    <location>
        <begin position="522"/>
        <end position="543"/>
    </location>
</feature>
<evidence type="ECO:0000256" key="7">
    <source>
        <dbReference type="SAM" id="Phobius"/>
    </source>
</evidence>
<dbReference type="Pfam" id="PF00854">
    <property type="entry name" value="PTR2"/>
    <property type="match status" value="1"/>
</dbReference>
<keyword evidence="3 7" id="KW-0812">Transmembrane</keyword>
<feature type="transmembrane region" description="Helical" evidence="7">
    <location>
        <begin position="564"/>
        <end position="587"/>
    </location>
</feature>
<organism evidence="8 9">
    <name type="scientific">Paspalum notatum var. saurae</name>
    <dbReference type="NCBI Taxonomy" id="547442"/>
    <lineage>
        <taxon>Eukaryota</taxon>
        <taxon>Viridiplantae</taxon>
        <taxon>Streptophyta</taxon>
        <taxon>Embryophyta</taxon>
        <taxon>Tracheophyta</taxon>
        <taxon>Spermatophyta</taxon>
        <taxon>Magnoliopsida</taxon>
        <taxon>Liliopsida</taxon>
        <taxon>Poales</taxon>
        <taxon>Poaceae</taxon>
        <taxon>PACMAD clade</taxon>
        <taxon>Panicoideae</taxon>
        <taxon>Andropogonodae</taxon>
        <taxon>Paspaleae</taxon>
        <taxon>Paspalinae</taxon>
        <taxon>Paspalum</taxon>
    </lineage>
</organism>
<evidence type="ECO:0000256" key="2">
    <source>
        <dbReference type="ARBA" id="ARBA00005982"/>
    </source>
</evidence>
<feature type="transmembrane region" description="Helical" evidence="7">
    <location>
        <begin position="237"/>
        <end position="262"/>
    </location>
</feature>
<feature type="transmembrane region" description="Helical" evidence="7">
    <location>
        <begin position="437"/>
        <end position="458"/>
    </location>
</feature>
<accession>A0AAQ3V0A7</accession>
<dbReference type="GO" id="GO:0022857">
    <property type="term" value="F:transmembrane transporter activity"/>
    <property type="evidence" value="ECO:0007669"/>
    <property type="project" value="InterPro"/>
</dbReference>
<gene>
    <name evidence="8" type="ORF">U9M48_043958</name>
</gene>
<evidence type="ECO:0000256" key="1">
    <source>
        <dbReference type="ARBA" id="ARBA00004141"/>
    </source>
</evidence>
<dbReference type="AlphaFoldDB" id="A0AAQ3V0A7"/>
<feature type="transmembrane region" description="Helical" evidence="7">
    <location>
        <begin position="93"/>
        <end position="116"/>
    </location>
</feature>
<comment type="similarity">
    <text evidence="2">Belongs to the major facilitator superfamily. Proton-dependent oligopeptide transporter (POT/PTR) (TC 2.A.17) family.</text>
</comment>
<dbReference type="InterPro" id="IPR036259">
    <property type="entry name" value="MFS_trans_sf"/>
</dbReference>
<reference evidence="8 9" key="1">
    <citation type="submission" date="2024-02" db="EMBL/GenBank/DDBJ databases">
        <title>High-quality chromosome-scale genome assembly of Pensacola bahiagrass (Paspalum notatum Flugge var. saurae).</title>
        <authorList>
            <person name="Vega J.M."/>
            <person name="Podio M."/>
            <person name="Orjuela J."/>
            <person name="Siena L.A."/>
            <person name="Pessino S.C."/>
            <person name="Combes M.C."/>
            <person name="Mariac C."/>
            <person name="Albertini E."/>
            <person name="Pupilli F."/>
            <person name="Ortiz J.P.A."/>
            <person name="Leblanc O."/>
        </authorList>
    </citation>
    <scope>NUCLEOTIDE SEQUENCE [LARGE SCALE GENOMIC DNA]</scope>
    <source>
        <strain evidence="8">R1</strain>
        <tissue evidence="8">Leaf</tissue>
    </source>
</reference>
<evidence type="ECO:0000256" key="5">
    <source>
        <dbReference type="ARBA" id="ARBA00023136"/>
    </source>
</evidence>
<evidence type="ECO:0000256" key="3">
    <source>
        <dbReference type="ARBA" id="ARBA00022692"/>
    </source>
</evidence>
<evidence type="ECO:0000313" key="8">
    <source>
        <dbReference type="EMBL" id="WVZ98529.1"/>
    </source>
</evidence>
<keyword evidence="4 7" id="KW-1133">Transmembrane helix</keyword>
<feature type="transmembrane region" description="Helical" evidence="7">
    <location>
        <begin position="397"/>
        <end position="417"/>
    </location>
</feature>
<sequence>MASTTAVGSRNDGDGEQKKRNKGGFKTMPFILGNDVCDRFATAGFGANMITYLTQQLHLPLVEASNLLTNFGGTSSLTPILGALAADSLIGRFWTIIAGSVFYQLGMLGLVVSALLPSLRPAQCAVAPAGTPAPACRRASGWQLAVLYLSLLCTSLGSGGLRPCVVAFGTDQFDQEPPDQNEEHRRQKQDGGGAEAARAVVVAERKRRYFNLYFFTMGVAALLALTVVVYIQDNVGWGWGFGIPAIAMFVSIVVFVVGYPLYVRLKPGGSPFTRLAQVAAAAFKKRNVAVPEDAGMLYQDKKLDALISTNGRLLHTDKLTFLDRAAIVTPGDISATGEPDLWRLSTVHRVEELKCIVRMLPIWSAGILLATADSHNGTFTIMQARTMDRRVTRHFEIPPATMSIFGTTAMLVTLALYDRAFVPLARRVTGRPSGITYFQRMGVGLAISILGVGTAALVETKRRGVAADHGLLDSPAAVVPISVFWLVPQFAIHGVSGAFSSVGHMEFLYDQAPESMRSTAAALFWLASSLGHYLGTVLVTAVQRATRDRGDWLQDNINRGRIDSYYWLVTCLMVLNLGYYLICFHLYTMKPLEMEADEQDGECELSSLQKNGTGTGVV</sequence>
<evidence type="ECO:0000256" key="4">
    <source>
        <dbReference type="ARBA" id="ARBA00022989"/>
    </source>
</evidence>
<proteinExistence type="inferred from homology"/>
<dbReference type="Proteomes" id="UP001341281">
    <property type="component" value="Chromosome 10"/>
</dbReference>
<dbReference type="InterPro" id="IPR000109">
    <property type="entry name" value="POT_fam"/>
</dbReference>
<feature type="transmembrane region" description="Helical" evidence="7">
    <location>
        <begin position="478"/>
        <end position="502"/>
    </location>
</feature>
<keyword evidence="9" id="KW-1185">Reference proteome</keyword>
<dbReference type="EMBL" id="CP144754">
    <property type="protein sequence ID" value="WVZ98529.1"/>
    <property type="molecule type" value="Genomic_DNA"/>
</dbReference>
<protein>
    <recommendedName>
        <fullName evidence="10">NPF family transporter</fullName>
    </recommendedName>
</protein>
<dbReference type="Gene3D" id="1.20.1250.20">
    <property type="entry name" value="MFS general substrate transporter like domains"/>
    <property type="match status" value="1"/>
</dbReference>
<evidence type="ECO:0000313" key="9">
    <source>
        <dbReference type="Proteomes" id="UP001341281"/>
    </source>
</evidence>
<evidence type="ECO:0008006" key="10">
    <source>
        <dbReference type="Google" id="ProtNLM"/>
    </source>
</evidence>